<proteinExistence type="predicted"/>
<feature type="non-terminal residue" evidence="2">
    <location>
        <position position="1"/>
    </location>
</feature>
<evidence type="ECO:0000313" key="3">
    <source>
        <dbReference type="Proteomes" id="UP000828390"/>
    </source>
</evidence>
<comment type="caution">
    <text evidence="2">The sequence shown here is derived from an EMBL/GenBank/DDBJ whole genome shotgun (WGS) entry which is preliminary data.</text>
</comment>
<evidence type="ECO:0000313" key="2">
    <source>
        <dbReference type="EMBL" id="KAH3720252.1"/>
    </source>
</evidence>
<reference evidence="2" key="2">
    <citation type="submission" date="2020-11" db="EMBL/GenBank/DDBJ databases">
        <authorList>
            <person name="McCartney M.A."/>
            <person name="Auch B."/>
            <person name="Kono T."/>
            <person name="Mallez S."/>
            <person name="Becker A."/>
            <person name="Gohl D.M."/>
            <person name="Silverstein K.A.T."/>
            <person name="Koren S."/>
            <person name="Bechman K.B."/>
            <person name="Herman A."/>
            <person name="Abrahante J.E."/>
            <person name="Garbe J."/>
        </authorList>
    </citation>
    <scope>NUCLEOTIDE SEQUENCE</scope>
    <source>
        <strain evidence="2">Duluth1</strain>
        <tissue evidence="2">Whole animal</tissue>
    </source>
</reference>
<evidence type="ECO:0000256" key="1">
    <source>
        <dbReference type="SAM" id="Phobius"/>
    </source>
</evidence>
<feature type="transmembrane region" description="Helical" evidence="1">
    <location>
        <begin position="21"/>
        <end position="44"/>
    </location>
</feature>
<accession>A0A9D4C9Y9</accession>
<keyword evidence="1" id="KW-0812">Transmembrane</keyword>
<reference evidence="2" key="1">
    <citation type="journal article" date="2019" name="bioRxiv">
        <title>The Genome of the Zebra Mussel, Dreissena polymorpha: A Resource for Invasive Species Research.</title>
        <authorList>
            <person name="McCartney M.A."/>
            <person name="Auch B."/>
            <person name="Kono T."/>
            <person name="Mallez S."/>
            <person name="Zhang Y."/>
            <person name="Obille A."/>
            <person name="Becker A."/>
            <person name="Abrahante J.E."/>
            <person name="Garbe J."/>
            <person name="Badalamenti J.P."/>
            <person name="Herman A."/>
            <person name="Mangelson H."/>
            <person name="Liachko I."/>
            <person name="Sullivan S."/>
            <person name="Sone E.D."/>
            <person name="Koren S."/>
            <person name="Silverstein K.A.T."/>
            <person name="Beckman K.B."/>
            <person name="Gohl D.M."/>
        </authorList>
    </citation>
    <scope>NUCLEOTIDE SEQUENCE</scope>
    <source>
        <strain evidence="2">Duluth1</strain>
        <tissue evidence="2">Whole animal</tissue>
    </source>
</reference>
<sequence length="51" mass="5844">THMRIHTEERTHMRIHTGERCHLLSFAPPPVICATSLALAPSLLDKHQLIY</sequence>
<keyword evidence="1" id="KW-0472">Membrane</keyword>
<dbReference type="EMBL" id="JAIWYP010000013">
    <property type="protein sequence ID" value="KAH3720252.1"/>
    <property type="molecule type" value="Genomic_DNA"/>
</dbReference>
<organism evidence="2 3">
    <name type="scientific">Dreissena polymorpha</name>
    <name type="common">Zebra mussel</name>
    <name type="synonym">Mytilus polymorpha</name>
    <dbReference type="NCBI Taxonomy" id="45954"/>
    <lineage>
        <taxon>Eukaryota</taxon>
        <taxon>Metazoa</taxon>
        <taxon>Spiralia</taxon>
        <taxon>Lophotrochozoa</taxon>
        <taxon>Mollusca</taxon>
        <taxon>Bivalvia</taxon>
        <taxon>Autobranchia</taxon>
        <taxon>Heteroconchia</taxon>
        <taxon>Euheterodonta</taxon>
        <taxon>Imparidentia</taxon>
        <taxon>Neoheterodontei</taxon>
        <taxon>Myida</taxon>
        <taxon>Dreissenoidea</taxon>
        <taxon>Dreissenidae</taxon>
        <taxon>Dreissena</taxon>
    </lineage>
</organism>
<gene>
    <name evidence="2" type="ORF">DPMN_063149</name>
</gene>
<protein>
    <submittedName>
        <fullName evidence="2">Uncharacterized protein</fullName>
    </submittedName>
</protein>
<name>A0A9D4C9Y9_DREPO</name>
<keyword evidence="3" id="KW-1185">Reference proteome</keyword>
<dbReference type="AlphaFoldDB" id="A0A9D4C9Y9"/>
<keyword evidence="1" id="KW-1133">Transmembrane helix</keyword>
<dbReference type="Proteomes" id="UP000828390">
    <property type="component" value="Unassembled WGS sequence"/>
</dbReference>